<reference evidence="2 3" key="1">
    <citation type="submission" date="2014-04" db="EMBL/GenBank/DDBJ databases">
        <title>Evolutionary Origins and Diversification of the Mycorrhizal Mutualists.</title>
        <authorList>
            <consortium name="DOE Joint Genome Institute"/>
            <consortium name="Mycorrhizal Genomics Consortium"/>
            <person name="Kohler A."/>
            <person name="Kuo A."/>
            <person name="Nagy L.G."/>
            <person name="Floudas D."/>
            <person name="Copeland A."/>
            <person name="Barry K.W."/>
            <person name="Cichocki N."/>
            <person name="Veneault-Fourrey C."/>
            <person name="LaButti K."/>
            <person name="Lindquist E.A."/>
            <person name="Lipzen A."/>
            <person name="Lundell T."/>
            <person name="Morin E."/>
            <person name="Murat C."/>
            <person name="Riley R."/>
            <person name="Ohm R."/>
            <person name="Sun H."/>
            <person name="Tunlid A."/>
            <person name="Henrissat B."/>
            <person name="Grigoriev I.V."/>
            <person name="Hibbett D.S."/>
            <person name="Martin F."/>
        </authorList>
    </citation>
    <scope>NUCLEOTIDE SEQUENCE [LARGE SCALE GENOMIC DNA]</scope>
    <source>
        <strain evidence="2 3">Koide BX008</strain>
    </source>
</reference>
<dbReference type="HOGENOM" id="CLU_3105874_0_0_1"/>
<keyword evidence="1" id="KW-0812">Transmembrane</keyword>
<keyword evidence="1" id="KW-0472">Membrane</keyword>
<evidence type="ECO:0000313" key="3">
    <source>
        <dbReference type="Proteomes" id="UP000054549"/>
    </source>
</evidence>
<organism evidence="2 3">
    <name type="scientific">Amanita muscaria (strain Koide BX008)</name>
    <dbReference type="NCBI Taxonomy" id="946122"/>
    <lineage>
        <taxon>Eukaryota</taxon>
        <taxon>Fungi</taxon>
        <taxon>Dikarya</taxon>
        <taxon>Basidiomycota</taxon>
        <taxon>Agaricomycotina</taxon>
        <taxon>Agaricomycetes</taxon>
        <taxon>Agaricomycetidae</taxon>
        <taxon>Agaricales</taxon>
        <taxon>Pluteineae</taxon>
        <taxon>Amanitaceae</taxon>
        <taxon>Amanita</taxon>
    </lineage>
</organism>
<feature type="transmembrane region" description="Helical" evidence="1">
    <location>
        <begin position="12"/>
        <end position="36"/>
    </location>
</feature>
<evidence type="ECO:0000256" key="1">
    <source>
        <dbReference type="SAM" id="Phobius"/>
    </source>
</evidence>
<proteinExistence type="predicted"/>
<dbReference type="InParanoid" id="A0A0C2W1U8"/>
<evidence type="ECO:0000313" key="2">
    <source>
        <dbReference type="EMBL" id="KIL55082.1"/>
    </source>
</evidence>
<name>A0A0C2W1U8_AMAMK</name>
<dbReference type="EMBL" id="KN818570">
    <property type="protein sequence ID" value="KIL55082.1"/>
    <property type="molecule type" value="Genomic_DNA"/>
</dbReference>
<dbReference type="AlphaFoldDB" id="A0A0C2W1U8"/>
<gene>
    <name evidence="2" type="ORF">M378DRAFT_173864</name>
</gene>
<dbReference type="Proteomes" id="UP000054549">
    <property type="component" value="Unassembled WGS sequence"/>
</dbReference>
<keyword evidence="1" id="KW-1133">Transmembrane helix</keyword>
<protein>
    <submittedName>
        <fullName evidence="2">Uncharacterized protein</fullName>
    </submittedName>
</protein>
<accession>A0A0C2W1U8</accession>
<sequence>MPNNNSPESMKLLLIYPSLVLTTLALTTSTMFIAHFEGETVRGSLRVIKLC</sequence>
<keyword evidence="3" id="KW-1185">Reference proteome</keyword>